<evidence type="ECO:0000313" key="1">
    <source>
        <dbReference type="EMBL" id="ASJ54444.1"/>
    </source>
</evidence>
<sequence>MNNQYMVFDQDQLMIMIGALVEEKVRVQKAGNAWQAKRLIITANTLIEMYGGNPGYLDEEQLEQAAGALERAVENRRGVVQNKASQALWLVARLRKVKAERERRFLKAPYVMVKGKRKAVLLKAREVAAFLKYEKTARSERTA</sequence>
<organism evidence="1 2">
    <name type="scientific">Brevibacillus formosus</name>
    <dbReference type="NCBI Taxonomy" id="54913"/>
    <lineage>
        <taxon>Bacteria</taxon>
        <taxon>Bacillati</taxon>
        <taxon>Bacillota</taxon>
        <taxon>Bacilli</taxon>
        <taxon>Bacillales</taxon>
        <taxon>Paenibacillaceae</taxon>
        <taxon>Brevibacillus</taxon>
    </lineage>
</organism>
<dbReference type="EMBL" id="CP018145">
    <property type="protein sequence ID" value="ASJ54444.1"/>
    <property type="molecule type" value="Genomic_DNA"/>
</dbReference>
<evidence type="ECO:0000313" key="2">
    <source>
        <dbReference type="Proteomes" id="UP000197781"/>
    </source>
</evidence>
<dbReference type="Proteomes" id="UP000197781">
    <property type="component" value="Chromosome"/>
</dbReference>
<dbReference type="AlphaFoldDB" id="A0A220MH76"/>
<proteinExistence type="predicted"/>
<dbReference type="KEGG" id="bfm:BP422_13290"/>
<protein>
    <submittedName>
        <fullName evidence="1">Uncharacterized protein</fullName>
    </submittedName>
</protein>
<name>A0A220MH76_9BACL</name>
<reference evidence="1 2" key="1">
    <citation type="submission" date="2016-11" db="EMBL/GenBank/DDBJ databases">
        <authorList>
            <person name="Jaros S."/>
            <person name="Januszkiewicz K."/>
            <person name="Wedrychowicz H."/>
        </authorList>
    </citation>
    <scope>NUCLEOTIDE SEQUENCE [LARGE SCALE GENOMIC DNA]</scope>
    <source>
        <strain evidence="1 2">NF2</strain>
    </source>
</reference>
<gene>
    <name evidence="1" type="ORF">BP422_13290</name>
</gene>
<dbReference type="RefSeq" id="WP_088908192.1">
    <property type="nucleotide sequence ID" value="NZ_CP018145.1"/>
</dbReference>
<accession>A0A220MH76</accession>